<dbReference type="OrthoDB" id="9880824at2"/>
<gene>
    <name evidence="2" type="ORF">C5Y98_14115</name>
</gene>
<dbReference type="EMBL" id="PUIB01000015">
    <property type="protein sequence ID" value="PQO35490.1"/>
    <property type="molecule type" value="Genomic_DNA"/>
</dbReference>
<dbReference type="Proteomes" id="UP000239388">
    <property type="component" value="Unassembled WGS sequence"/>
</dbReference>
<keyword evidence="1" id="KW-0812">Transmembrane</keyword>
<name>A0A2S8FTW1_9BACT</name>
<organism evidence="2 3">
    <name type="scientific">Blastopirellula marina</name>
    <dbReference type="NCBI Taxonomy" id="124"/>
    <lineage>
        <taxon>Bacteria</taxon>
        <taxon>Pseudomonadati</taxon>
        <taxon>Planctomycetota</taxon>
        <taxon>Planctomycetia</taxon>
        <taxon>Pirellulales</taxon>
        <taxon>Pirellulaceae</taxon>
        <taxon>Blastopirellula</taxon>
    </lineage>
</organism>
<protein>
    <submittedName>
        <fullName evidence="2">Uncharacterized protein</fullName>
    </submittedName>
</protein>
<sequence length="249" mass="27675">MPLVADLLRSGPWWLPAVLGYGALFFVFSQLSILAITPAPRMAIRLPICATLWIATITGFFYLGRVEEWKYVYFWIGFLLLHTGAMALETLLVLHWDRIRLRSLLRFSLWRLIVVVTLIACGLGGFRIACGWLGEEGVKLVGESATLLLPFMGVHLLAALGPLCLMTHRSLPRRLLLWLAGVLLTVPMIWLAYWGMLWIDPDTSDAMFTLATALAVQQLICFTLAALPLMGSGRQVSSSTDGGEQWTAN</sequence>
<keyword evidence="1" id="KW-0472">Membrane</keyword>
<feature type="transmembrane region" description="Helical" evidence="1">
    <location>
        <begin position="175"/>
        <end position="194"/>
    </location>
</feature>
<dbReference type="RefSeq" id="WP_105354907.1">
    <property type="nucleotide sequence ID" value="NZ_PUIB01000015.1"/>
</dbReference>
<reference evidence="2 3" key="1">
    <citation type="submission" date="2018-02" db="EMBL/GenBank/DDBJ databases">
        <title>Comparative genomes isolates from brazilian mangrove.</title>
        <authorList>
            <person name="Araujo J.E."/>
            <person name="Taketani R.G."/>
            <person name="Silva M.C.P."/>
            <person name="Loureco M.V."/>
            <person name="Andreote F.D."/>
        </authorList>
    </citation>
    <scope>NUCLEOTIDE SEQUENCE [LARGE SCALE GENOMIC DNA]</scope>
    <source>
        <strain evidence="2 3">NAP PRIS-MGV</strain>
    </source>
</reference>
<keyword evidence="1" id="KW-1133">Transmembrane helix</keyword>
<dbReference type="AlphaFoldDB" id="A0A2S8FTW1"/>
<feature type="transmembrane region" description="Helical" evidence="1">
    <location>
        <begin position="108"/>
        <end position="128"/>
    </location>
</feature>
<feature type="transmembrane region" description="Helical" evidence="1">
    <location>
        <begin position="148"/>
        <end position="168"/>
    </location>
</feature>
<feature type="transmembrane region" description="Helical" evidence="1">
    <location>
        <begin position="75"/>
        <end position="96"/>
    </location>
</feature>
<feature type="transmembrane region" description="Helical" evidence="1">
    <location>
        <begin position="43"/>
        <end position="63"/>
    </location>
</feature>
<comment type="caution">
    <text evidence="2">The sequence shown here is derived from an EMBL/GenBank/DDBJ whole genome shotgun (WGS) entry which is preliminary data.</text>
</comment>
<feature type="transmembrane region" description="Helical" evidence="1">
    <location>
        <begin position="13"/>
        <end position="36"/>
    </location>
</feature>
<accession>A0A2S8FTW1</accession>
<evidence type="ECO:0000256" key="1">
    <source>
        <dbReference type="SAM" id="Phobius"/>
    </source>
</evidence>
<evidence type="ECO:0000313" key="3">
    <source>
        <dbReference type="Proteomes" id="UP000239388"/>
    </source>
</evidence>
<evidence type="ECO:0000313" key="2">
    <source>
        <dbReference type="EMBL" id="PQO35490.1"/>
    </source>
</evidence>
<feature type="transmembrane region" description="Helical" evidence="1">
    <location>
        <begin position="206"/>
        <end position="229"/>
    </location>
</feature>
<proteinExistence type="predicted"/>